<dbReference type="Pfam" id="PF03543">
    <property type="entry name" value="Peptidase_C58"/>
    <property type="match status" value="1"/>
</dbReference>
<dbReference type="Proteomes" id="UP000236345">
    <property type="component" value="Unassembled WGS sequence"/>
</dbReference>
<keyword evidence="2" id="KW-0378">Hydrolase</keyword>
<name>A0A2K1QE96_9GAMM</name>
<organism evidence="5 6">
    <name type="scientific">Mixta theicola</name>
    <dbReference type="NCBI Taxonomy" id="1458355"/>
    <lineage>
        <taxon>Bacteria</taxon>
        <taxon>Pseudomonadati</taxon>
        <taxon>Pseudomonadota</taxon>
        <taxon>Gammaproteobacteria</taxon>
        <taxon>Enterobacterales</taxon>
        <taxon>Erwiniaceae</taxon>
        <taxon>Mixta</taxon>
    </lineage>
</organism>
<keyword evidence="6" id="KW-1185">Reference proteome</keyword>
<dbReference type="InterPro" id="IPR006473">
    <property type="entry name" value="Peptidase_C58_Yopt"/>
</dbReference>
<feature type="domain" description="Peptidase C58 YopT-type" evidence="4">
    <location>
        <begin position="101"/>
        <end position="169"/>
    </location>
</feature>
<evidence type="ECO:0000256" key="1">
    <source>
        <dbReference type="ARBA" id="ARBA00022670"/>
    </source>
</evidence>
<dbReference type="InterPro" id="IPR038765">
    <property type="entry name" value="Papain-like_cys_pep_sf"/>
</dbReference>
<dbReference type="OrthoDB" id="6852685at2"/>
<sequence length="185" mass="20991">MLPAIPAYSGRNLFSFDQKADFPLDLNYTMRSGACLGLALHWMKMHKRGQLIAFPSSMLLPSTIRDVENLQTQVAKFFRRALPLTGLAIGRTNVITTDIHNRVLQELATTPHRYELIRFYNRRQGHAVALSTIGGNIVFFDPNYGCATFQYRQHFITWFMNCYWKLDGGPGSAGPCTCFTITDFS</sequence>
<reference evidence="6" key="1">
    <citation type="submission" date="2017-09" db="EMBL/GenBank/DDBJ databases">
        <authorList>
            <person name="Palmer M."/>
            <person name="Steenkamp E.T."/>
            <person name="Coetzee M.P."/>
            <person name="Avontuur J.R."/>
            <person name="Van Zyl E."/>
            <person name="Chan W.-Y."/>
            <person name="Blom J."/>
            <person name="Venter S.N."/>
        </authorList>
    </citation>
    <scope>NUCLEOTIDE SEQUENCE [LARGE SCALE GENOMIC DNA]</scope>
    <source>
        <strain evidence="6">QC88-366</strain>
    </source>
</reference>
<dbReference type="SUPFAM" id="SSF54001">
    <property type="entry name" value="Cysteine proteinases"/>
    <property type="match status" value="1"/>
</dbReference>
<evidence type="ECO:0000256" key="2">
    <source>
        <dbReference type="ARBA" id="ARBA00022801"/>
    </source>
</evidence>
<dbReference type="RefSeq" id="WP_103057903.1">
    <property type="nucleotide sequence ID" value="NZ_BSOF01000028.1"/>
</dbReference>
<keyword evidence="3" id="KW-0788">Thiol protease</keyword>
<protein>
    <recommendedName>
        <fullName evidence="4">Peptidase C58 YopT-type domain-containing protein</fullName>
    </recommendedName>
</protein>
<evidence type="ECO:0000259" key="4">
    <source>
        <dbReference type="Pfam" id="PF03543"/>
    </source>
</evidence>
<evidence type="ECO:0000313" key="6">
    <source>
        <dbReference type="Proteomes" id="UP000236345"/>
    </source>
</evidence>
<dbReference type="Gene3D" id="3.90.70.20">
    <property type="match status" value="1"/>
</dbReference>
<comment type="caution">
    <text evidence="5">The sequence shown here is derived from an EMBL/GenBank/DDBJ whole genome shotgun (WGS) entry which is preliminary data.</text>
</comment>
<evidence type="ECO:0000313" key="5">
    <source>
        <dbReference type="EMBL" id="PNS13350.1"/>
    </source>
</evidence>
<gene>
    <name evidence="5" type="ORF">COO59_00585</name>
</gene>
<evidence type="ECO:0000256" key="3">
    <source>
        <dbReference type="ARBA" id="ARBA00022807"/>
    </source>
</evidence>
<dbReference type="GO" id="GO:0004197">
    <property type="term" value="F:cysteine-type endopeptidase activity"/>
    <property type="evidence" value="ECO:0007669"/>
    <property type="project" value="InterPro"/>
</dbReference>
<dbReference type="AlphaFoldDB" id="A0A2K1QE96"/>
<dbReference type="GO" id="GO:0006508">
    <property type="term" value="P:proteolysis"/>
    <property type="evidence" value="ECO:0007669"/>
    <property type="project" value="UniProtKB-KW"/>
</dbReference>
<accession>A0A2K1QE96</accession>
<dbReference type="EMBL" id="NWUO01000001">
    <property type="protein sequence ID" value="PNS13350.1"/>
    <property type="molecule type" value="Genomic_DNA"/>
</dbReference>
<proteinExistence type="predicted"/>
<keyword evidence="1" id="KW-0645">Protease</keyword>